<organism evidence="2 3">
    <name type="scientific">Ogataea haglerorum</name>
    <dbReference type="NCBI Taxonomy" id="1937702"/>
    <lineage>
        <taxon>Eukaryota</taxon>
        <taxon>Fungi</taxon>
        <taxon>Dikarya</taxon>
        <taxon>Ascomycota</taxon>
        <taxon>Saccharomycotina</taxon>
        <taxon>Pichiomycetes</taxon>
        <taxon>Pichiales</taxon>
        <taxon>Pichiaceae</taxon>
        <taxon>Ogataea</taxon>
    </lineage>
</organism>
<dbReference type="Proteomes" id="UP000738402">
    <property type="component" value="Unassembled WGS sequence"/>
</dbReference>
<proteinExistence type="predicted"/>
<dbReference type="EMBL" id="JAHLUH010000002">
    <property type="protein sequence ID" value="KAG7729898.1"/>
    <property type="molecule type" value="Genomic_DNA"/>
</dbReference>
<dbReference type="AlphaFoldDB" id="A0AAN6D895"/>
<name>A0AAN6D895_9ASCO</name>
<protein>
    <recommendedName>
        <fullName evidence="1">KaiA C-terminal domain-containing protein</fullName>
    </recommendedName>
</protein>
<evidence type="ECO:0000313" key="2">
    <source>
        <dbReference type="EMBL" id="KAG7729898.1"/>
    </source>
</evidence>
<dbReference type="Gene3D" id="3.40.220.10">
    <property type="entry name" value="Leucine Aminopeptidase, subunit E, domain 1"/>
    <property type="match status" value="1"/>
</dbReference>
<dbReference type="SUPFAM" id="SSF52949">
    <property type="entry name" value="Macro domain-like"/>
    <property type="match status" value="1"/>
</dbReference>
<evidence type="ECO:0000313" key="3">
    <source>
        <dbReference type="Proteomes" id="UP000738402"/>
    </source>
</evidence>
<evidence type="ECO:0000259" key="1">
    <source>
        <dbReference type="PROSITE" id="PS51431"/>
    </source>
</evidence>
<dbReference type="InterPro" id="IPR028071">
    <property type="entry name" value="Macro-like_dom"/>
</dbReference>
<reference evidence="2" key="1">
    <citation type="journal article" date="2021" name="G3 (Bethesda)">
        <title>Genomic diversity, chromosomal rearrangements, and interspecies hybridization in the ogataea polymorpha species complex.</title>
        <authorList>
            <person name="Hanson S.J."/>
            <person name="Cinneide E.O."/>
            <person name="Salzberg L.I."/>
            <person name="Wolfe K.H."/>
            <person name="McGowan J."/>
            <person name="Fitzpatrick D.A."/>
            <person name="Matlin K."/>
        </authorList>
    </citation>
    <scope>NUCLEOTIDE SEQUENCE</scope>
    <source>
        <strain evidence="2">83-405-1</strain>
    </source>
</reference>
<gene>
    <name evidence="2" type="ORF">KL933_000978</name>
</gene>
<sequence>MRIVLLDASAHICRLWKAEVARLKNEVADAMRWGDDKLEVSIFNGDLETLELRTDKETVFFSPGNSFGGMAGGYDRALAHLFSDAGDWKTTDQYVKNWILENSHGYSAPGTARLIRFSRPDSPAWRKYRASAILHVPTMRTPEFLGRRRTCLS</sequence>
<feature type="domain" description="KaiA C-terminal" evidence="1">
    <location>
        <begin position="1"/>
        <end position="22"/>
    </location>
</feature>
<comment type="caution">
    <text evidence="2">The sequence shown here is derived from an EMBL/GenBank/DDBJ whole genome shotgun (WGS) entry which is preliminary data.</text>
</comment>
<dbReference type="PROSITE" id="PS51431">
    <property type="entry name" value="KAIA_C"/>
    <property type="match status" value="1"/>
</dbReference>
<dbReference type="InterPro" id="IPR043472">
    <property type="entry name" value="Macro_dom-like"/>
</dbReference>
<dbReference type="GO" id="GO:0007623">
    <property type="term" value="P:circadian rhythm"/>
    <property type="evidence" value="ECO:0007669"/>
    <property type="project" value="InterPro"/>
</dbReference>
<dbReference type="Pfam" id="PF14519">
    <property type="entry name" value="Macro_2"/>
    <property type="match status" value="1"/>
</dbReference>
<dbReference type="InterPro" id="IPR020856">
    <property type="entry name" value="Circadian_clock_protein_KaiA_C"/>
</dbReference>
<accession>A0AAN6D895</accession>